<dbReference type="OrthoDB" id="1306407at2759"/>
<dbReference type="EMBL" id="JAJAGQ010000011">
    <property type="protein sequence ID" value="KAJ8549340.1"/>
    <property type="molecule type" value="Genomic_DNA"/>
</dbReference>
<dbReference type="Proteomes" id="UP001152561">
    <property type="component" value="Unassembled WGS sequence"/>
</dbReference>
<dbReference type="Pfam" id="PF00646">
    <property type="entry name" value="F-box"/>
    <property type="match status" value="1"/>
</dbReference>
<dbReference type="InterPro" id="IPR001810">
    <property type="entry name" value="F-box_dom"/>
</dbReference>
<evidence type="ECO:0000259" key="1">
    <source>
        <dbReference type="SMART" id="SM00256"/>
    </source>
</evidence>
<feature type="domain" description="F-box" evidence="1">
    <location>
        <begin position="20"/>
        <end position="60"/>
    </location>
</feature>
<name>A0A9Q1M1Z1_9SOLA</name>
<dbReference type="PANTHER" id="PTHR31672:SF13">
    <property type="entry name" value="F-BOX PROTEIN CPR30-LIKE"/>
    <property type="match status" value="1"/>
</dbReference>
<dbReference type="SUPFAM" id="SSF81383">
    <property type="entry name" value="F-box domain"/>
    <property type="match status" value="1"/>
</dbReference>
<gene>
    <name evidence="2" type="ORF">K7X08_033047</name>
</gene>
<organism evidence="2 3">
    <name type="scientific">Anisodus acutangulus</name>
    <dbReference type="NCBI Taxonomy" id="402998"/>
    <lineage>
        <taxon>Eukaryota</taxon>
        <taxon>Viridiplantae</taxon>
        <taxon>Streptophyta</taxon>
        <taxon>Embryophyta</taxon>
        <taxon>Tracheophyta</taxon>
        <taxon>Spermatophyta</taxon>
        <taxon>Magnoliopsida</taxon>
        <taxon>eudicotyledons</taxon>
        <taxon>Gunneridae</taxon>
        <taxon>Pentapetalae</taxon>
        <taxon>asterids</taxon>
        <taxon>lamiids</taxon>
        <taxon>Solanales</taxon>
        <taxon>Solanaceae</taxon>
        <taxon>Solanoideae</taxon>
        <taxon>Hyoscyameae</taxon>
        <taxon>Anisodus</taxon>
    </lineage>
</organism>
<proteinExistence type="predicted"/>
<sequence>MPPKGKEKQNSKKTNNNCIFQVEILCYILSRLPVKTLLRFRSVCKQWRKLISKPDFIADHSGIAKNSCSCSDNSQYWLHNISLVFPFELFLHSISDLRA</sequence>
<dbReference type="AlphaFoldDB" id="A0A9Q1M1Z1"/>
<dbReference type="SMART" id="SM00256">
    <property type="entry name" value="FBOX"/>
    <property type="match status" value="1"/>
</dbReference>
<comment type="caution">
    <text evidence="2">The sequence shown here is derived from an EMBL/GenBank/DDBJ whole genome shotgun (WGS) entry which is preliminary data.</text>
</comment>
<evidence type="ECO:0000313" key="3">
    <source>
        <dbReference type="Proteomes" id="UP001152561"/>
    </source>
</evidence>
<dbReference type="Gene3D" id="1.20.1280.50">
    <property type="match status" value="1"/>
</dbReference>
<reference evidence="3" key="1">
    <citation type="journal article" date="2023" name="Proc. Natl. Acad. Sci. U.S.A.">
        <title>Genomic and structural basis for evolution of tropane alkaloid biosynthesis.</title>
        <authorList>
            <person name="Wanga Y.-J."/>
            <person name="Taina T."/>
            <person name="Yua J.-Y."/>
            <person name="Lia J."/>
            <person name="Xua B."/>
            <person name="Chenc J."/>
            <person name="D'Auriad J.C."/>
            <person name="Huanga J.-P."/>
            <person name="Huanga S.-X."/>
        </authorList>
    </citation>
    <scope>NUCLEOTIDE SEQUENCE [LARGE SCALE GENOMIC DNA]</scope>
    <source>
        <strain evidence="3">cv. KIB-2019</strain>
    </source>
</reference>
<evidence type="ECO:0000313" key="2">
    <source>
        <dbReference type="EMBL" id="KAJ8549340.1"/>
    </source>
</evidence>
<protein>
    <recommendedName>
        <fullName evidence="1">F-box domain-containing protein</fullName>
    </recommendedName>
</protein>
<dbReference type="PANTHER" id="PTHR31672">
    <property type="entry name" value="BNACNNG10540D PROTEIN"/>
    <property type="match status" value="1"/>
</dbReference>
<dbReference type="InterPro" id="IPR036047">
    <property type="entry name" value="F-box-like_dom_sf"/>
</dbReference>
<dbReference type="InterPro" id="IPR050796">
    <property type="entry name" value="SCF_F-box_component"/>
</dbReference>
<keyword evidence="3" id="KW-1185">Reference proteome</keyword>
<accession>A0A9Q1M1Z1</accession>